<dbReference type="SUPFAM" id="SSF47413">
    <property type="entry name" value="lambda repressor-like DNA-binding domains"/>
    <property type="match status" value="1"/>
</dbReference>
<dbReference type="EMBL" id="CP050296">
    <property type="protein sequence ID" value="QND57392.1"/>
    <property type="molecule type" value="Genomic_DNA"/>
</dbReference>
<dbReference type="InterPro" id="IPR010982">
    <property type="entry name" value="Lambda_DNA-bd_dom_sf"/>
</dbReference>
<dbReference type="Proteomes" id="UP000515465">
    <property type="component" value="Chromosome"/>
</dbReference>
<evidence type="ECO:0000313" key="3">
    <source>
        <dbReference type="Proteomes" id="UP000515465"/>
    </source>
</evidence>
<name>A0A7G6SSB0_9HYPH</name>
<dbReference type="Gene3D" id="1.10.260.40">
    <property type="entry name" value="lambda repressor-like DNA-binding domains"/>
    <property type="match status" value="1"/>
</dbReference>
<sequence>MKCWPEPSVRSAVLKKSPWSGDVTLRHLTAEQSRAARALLNWSCVRLGAKSNLSEETIRQFENGRRMPGPGNLTRIRQALEAAGVVFTSAEPSLTNLSESAANALKGG</sequence>
<evidence type="ECO:0000313" key="2">
    <source>
        <dbReference type="EMBL" id="QND57392.1"/>
    </source>
</evidence>
<reference evidence="3" key="1">
    <citation type="journal article" date="2020" name="Mol. Plant Microbe">
        <title>Rhizobial microsymbionts of the narrowly endemic Oxytropis species growing in Kamchatka are characterized by significant genetic diversity and possess a set of genes that are associated with T3SS and T6SS secretion systems and can affect the development of symbiosis.</title>
        <authorList>
            <person name="Safronova V."/>
            <person name="Guro P."/>
            <person name="Sazanova A."/>
            <person name="Kuznetsova I."/>
            <person name="Belimov A."/>
            <person name="Yakubov V."/>
            <person name="Chirak E."/>
            <person name="Afonin A."/>
            <person name="Gogolev Y."/>
            <person name="Andronov E."/>
            <person name="Tikhonovich I."/>
        </authorList>
    </citation>
    <scope>NUCLEOTIDE SEQUENCE [LARGE SCALE GENOMIC DNA]</scope>
    <source>
        <strain evidence="3">583</strain>
    </source>
</reference>
<dbReference type="CDD" id="cd00093">
    <property type="entry name" value="HTH_XRE"/>
    <property type="match status" value="1"/>
</dbReference>
<dbReference type="PROSITE" id="PS50943">
    <property type="entry name" value="HTH_CROC1"/>
    <property type="match status" value="1"/>
</dbReference>
<evidence type="ECO:0000259" key="1">
    <source>
        <dbReference type="PROSITE" id="PS50943"/>
    </source>
</evidence>
<gene>
    <name evidence="2" type="ORF">HB778_12775</name>
</gene>
<accession>A0A7G6SSB0</accession>
<dbReference type="GO" id="GO:0003677">
    <property type="term" value="F:DNA binding"/>
    <property type="evidence" value="ECO:0007669"/>
    <property type="project" value="InterPro"/>
</dbReference>
<dbReference type="Pfam" id="PF01381">
    <property type="entry name" value="HTH_3"/>
    <property type="match status" value="1"/>
</dbReference>
<organism evidence="2 3">
    <name type="scientific">Mesorhizobium huakuii</name>
    <dbReference type="NCBI Taxonomy" id="28104"/>
    <lineage>
        <taxon>Bacteria</taxon>
        <taxon>Pseudomonadati</taxon>
        <taxon>Pseudomonadota</taxon>
        <taxon>Alphaproteobacteria</taxon>
        <taxon>Hyphomicrobiales</taxon>
        <taxon>Phyllobacteriaceae</taxon>
        <taxon>Mesorhizobium</taxon>
    </lineage>
</organism>
<feature type="domain" description="HTH cro/C1-type" evidence="1">
    <location>
        <begin position="34"/>
        <end position="87"/>
    </location>
</feature>
<proteinExistence type="predicted"/>
<dbReference type="InterPro" id="IPR001387">
    <property type="entry name" value="Cro/C1-type_HTH"/>
</dbReference>
<dbReference type="RefSeq" id="WP_183464216.1">
    <property type="nucleotide sequence ID" value="NZ_CP050296.1"/>
</dbReference>
<dbReference type="AlphaFoldDB" id="A0A7G6SSB0"/>
<protein>
    <submittedName>
        <fullName evidence="2">Helix-turn-helix domain-containing protein</fullName>
    </submittedName>
</protein>